<dbReference type="PANTHER" id="PTHR22426:SF2">
    <property type="entry name" value="ARGININE_SERINE-RICH COILED-COIL PROTEIN 2"/>
    <property type="match status" value="1"/>
</dbReference>
<feature type="compositionally biased region" description="Basic residues" evidence="1">
    <location>
        <begin position="187"/>
        <end position="214"/>
    </location>
</feature>
<feature type="domain" description="Small acidic protein-like" evidence="2">
    <location>
        <begin position="436"/>
        <end position="508"/>
    </location>
</feature>
<dbReference type="Proteomes" id="UP000085678">
    <property type="component" value="Unplaced"/>
</dbReference>
<organism evidence="3 4">
    <name type="scientific">Lingula anatina</name>
    <name type="common">Brachiopod</name>
    <name type="synonym">Lingula unguis</name>
    <dbReference type="NCBI Taxonomy" id="7574"/>
    <lineage>
        <taxon>Eukaryota</taxon>
        <taxon>Metazoa</taxon>
        <taxon>Spiralia</taxon>
        <taxon>Lophotrochozoa</taxon>
        <taxon>Brachiopoda</taxon>
        <taxon>Linguliformea</taxon>
        <taxon>Lingulata</taxon>
        <taxon>Lingulida</taxon>
        <taxon>Linguloidea</taxon>
        <taxon>Lingulidae</taxon>
        <taxon>Lingula</taxon>
    </lineage>
</organism>
<reference evidence="4" key="1">
    <citation type="submission" date="2025-08" db="UniProtKB">
        <authorList>
            <consortium name="RefSeq"/>
        </authorList>
    </citation>
    <scope>IDENTIFICATION</scope>
    <source>
        <tissue evidence="4">Gonads</tissue>
    </source>
</reference>
<feature type="compositionally biased region" description="Polar residues" evidence="1">
    <location>
        <begin position="67"/>
        <end position="82"/>
    </location>
</feature>
<feature type="compositionally biased region" description="Polar residues" evidence="1">
    <location>
        <begin position="33"/>
        <end position="43"/>
    </location>
</feature>
<dbReference type="STRING" id="7574.A0A1S3JS37"/>
<evidence type="ECO:0000313" key="3">
    <source>
        <dbReference type="Proteomes" id="UP000085678"/>
    </source>
</evidence>
<sequence>MDGLANYGSEDDENTQEPLVSKAESKDEEVENVSETQAQQSARLESEWESFEKLFDLGGDGKDPSDGPQQQQGTGEGSSLYQPRSRSVSSESSGESDTETNRRSRSPKKANKDVHSDSSRSRSHSKEKRDENDSDVSSRSRSRSPQKESCKRDNKDSAEEEGTKITESENVGDSGLATDKKDNVKKSLSRSRSRDRSKHRSSSRSRSRERSKRSGSRDNKSSRNRDRKRSRSRSRDRRKRRRRVRSRRSGSRGRRRRSGSRHRRHRRRSHSRDKRHRGRRRRSGSRDYRSRSRDRDNKHRMRKRSRSITRGDRTAEGKIQRGPGAQREPQKADFKTQLKNELKKAAQEAMAANADENSGKNAATGLPAGSNVTPQQALIQTMMAMHQKAQELTGVQVPKYYNIGAVNPLKYAEQVQKRKLLWSKAKEHREENKAIWQGTEFNQDNDGKMANKFRKLMGLKEGDTAETSGTAITSEAMRKKQEELFSRLDKEYEFARMTTHTHRGVGLGALSHGTPDPQLLQMQQQQQQQQQQK</sequence>
<accession>A0A1S3JS37</accession>
<dbReference type="Pfam" id="PF15477">
    <property type="entry name" value="SMAP"/>
    <property type="match status" value="1"/>
</dbReference>
<feature type="compositionally biased region" description="Basic and acidic residues" evidence="1">
    <location>
        <begin position="328"/>
        <end position="346"/>
    </location>
</feature>
<feature type="region of interest" description="Disordered" evidence="1">
    <location>
        <begin position="503"/>
        <end position="533"/>
    </location>
</feature>
<dbReference type="KEGG" id="lak:106175632"/>
<evidence type="ECO:0000313" key="4">
    <source>
        <dbReference type="RefSeq" id="XP_013413190.1"/>
    </source>
</evidence>
<feature type="compositionally biased region" description="Basic and acidic residues" evidence="1">
    <location>
        <begin position="284"/>
        <end position="297"/>
    </location>
</feature>
<feature type="compositionally biased region" description="Basic and acidic residues" evidence="1">
    <location>
        <begin position="215"/>
        <end position="224"/>
    </location>
</feature>
<dbReference type="InterPro" id="IPR028124">
    <property type="entry name" value="SMAP_dom"/>
</dbReference>
<protein>
    <submittedName>
        <fullName evidence="4">Arginine/serine-rich coiled-coil protein 2-like</fullName>
    </submittedName>
</protein>
<evidence type="ECO:0000256" key="1">
    <source>
        <dbReference type="SAM" id="MobiDB-lite"/>
    </source>
</evidence>
<feature type="compositionally biased region" description="Low complexity" evidence="1">
    <location>
        <begin position="518"/>
        <end position="533"/>
    </location>
</feature>
<name>A0A1S3JS37_LINAN</name>
<dbReference type="AlphaFoldDB" id="A0A1S3JS37"/>
<evidence type="ECO:0000259" key="2">
    <source>
        <dbReference type="Pfam" id="PF15477"/>
    </source>
</evidence>
<feature type="region of interest" description="Disordered" evidence="1">
    <location>
        <begin position="1"/>
        <end position="369"/>
    </location>
</feature>
<feature type="compositionally biased region" description="Basic and acidic residues" evidence="1">
    <location>
        <begin position="309"/>
        <end position="319"/>
    </location>
</feature>
<keyword evidence="3" id="KW-1185">Reference proteome</keyword>
<proteinExistence type="predicted"/>
<feature type="compositionally biased region" description="Basic and acidic residues" evidence="1">
    <location>
        <begin position="44"/>
        <end position="65"/>
    </location>
</feature>
<dbReference type="PANTHER" id="PTHR22426">
    <property type="entry name" value="ARGININE_SERINE-RICH COILED-COIL PROTEIN 2"/>
    <property type="match status" value="1"/>
</dbReference>
<feature type="compositionally biased region" description="Basic residues" evidence="1">
    <location>
        <begin position="298"/>
        <end position="307"/>
    </location>
</feature>
<feature type="compositionally biased region" description="Low complexity" evidence="1">
    <location>
        <begin position="84"/>
        <end position="95"/>
    </location>
</feature>
<feature type="compositionally biased region" description="Basic and acidic residues" evidence="1">
    <location>
        <begin position="110"/>
        <end position="120"/>
    </location>
</feature>
<dbReference type="GeneID" id="106175632"/>
<dbReference type="RefSeq" id="XP_013413190.1">
    <property type="nucleotide sequence ID" value="XM_013557736.2"/>
</dbReference>
<dbReference type="OrthoDB" id="1928974at2759"/>
<dbReference type="InParanoid" id="A0A1S3JS37"/>
<feature type="compositionally biased region" description="Basic residues" evidence="1">
    <location>
        <begin position="225"/>
        <end position="283"/>
    </location>
</feature>
<feature type="compositionally biased region" description="Basic and acidic residues" evidence="1">
    <location>
        <begin position="145"/>
        <end position="167"/>
    </location>
</feature>
<gene>
    <name evidence="4" type="primary">LOC106175632</name>
</gene>